<evidence type="ECO:0000256" key="1">
    <source>
        <dbReference type="ARBA" id="ARBA00004496"/>
    </source>
</evidence>
<sequence length="209" mass="22010">MQPFAAEVGQFLLERTILPTPAVDDTARNLAKAVDALRNGGIVAYPTEAVFGLGCDPADHDAFQRLFALKQRPPTQGVLLIGADFDQVAPYVDLAATPAAAIERARASWPGPATWVFPRAATVPSWIAGAHAGIALRVTAHAPAAALCRAFGHALVSTSANRHGEPPARTVEDVRRAFGEDLPILNGNVGGLERPTPIRDAISGAMLRN</sequence>
<accession>A0ABV9QSZ9</accession>
<comment type="caution">
    <text evidence="11">The sequence shown here is derived from an EMBL/GenBank/DDBJ whole genome shotgun (WGS) entry which is preliminary data.</text>
</comment>
<comment type="similarity">
    <text evidence="9">Belongs to the SUA5 family. TsaC subfamily.</text>
</comment>
<dbReference type="Proteomes" id="UP001595886">
    <property type="component" value="Unassembled WGS sequence"/>
</dbReference>
<evidence type="ECO:0000256" key="3">
    <source>
        <dbReference type="ARBA" id="ARBA00022679"/>
    </source>
</evidence>
<dbReference type="InterPro" id="IPR023535">
    <property type="entry name" value="TC-AMP_synthase"/>
</dbReference>
<keyword evidence="4 9" id="KW-0819">tRNA processing</keyword>
<keyword evidence="5 9" id="KW-0548">Nucleotidyltransferase</keyword>
<evidence type="ECO:0000256" key="9">
    <source>
        <dbReference type="HAMAP-Rule" id="MF_01852"/>
    </source>
</evidence>
<dbReference type="InterPro" id="IPR006070">
    <property type="entry name" value="Sua5-like_dom"/>
</dbReference>
<comment type="catalytic activity">
    <reaction evidence="8 9">
        <text>L-threonine + hydrogencarbonate + ATP = L-threonylcarbamoyladenylate + diphosphate + H2O</text>
        <dbReference type="Rhea" id="RHEA:36407"/>
        <dbReference type="ChEBI" id="CHEBI:15377"/>
        <dbReference type="ChEBI" id="CHEBI:17544"/>
        <dbReference type="ChEBI" id="CHEBI:30616"/>
        <dbReference type="ChEBI" id="CHEBI:33019"/>
        <dbReference type="ChEBI" id="CHEBI:57926"/>
        <dbReference type="ChEBI" id="CHEBI:73682"/>
        <dbReference type="EC" id="2.7.7.87"/>
    </reaction>
</comment>
<evidence type="ECO:0000256" key="8">
    <source>
        <dbReference type="ARBA" id="ARBA00048366"/>
    </source>
</evidence>
<dbReference type="PANTHER" id="PTHR17490">
    <property type="entry name" value="SUA5"/>
    <property type="match status" value="1"/>
</dbReference>
<comment type="function">
    <text evidence="9">Required for the formation of a threonylcarbamoyl group on adenosine at position 37 (t(6)A37) in tRNAs that read codons beginning with adenine. Catalyzes the conversion of L-threonine, HCO(3)(-)/CO(2) and ATP to give threonylcarbamoyl-AMP (TC-AMP) as the acyladenylate intermediate, with the release of diphosphate.</text>
</comment>
<evidence type="ECO:0000259" key="10">
    <source>
        <dbReference type="PROSITE" id="PS51163"/>
    </source>
</evidence>
<dbReference type="InterPro" id="IPR017945">
    <property type="entry name" value="DHBP_synth_RibB-like_a/b_dom"/>
</dbReference>
<keyword evidence="3 9" id="KW-0808">Transferase</keyword>
<evidence type="ECO:0000256" key="6">
    <source>
        <dbReference type="ARBA" id="ARBA00022741"/>
    </source>
</evidence>
<protein>
    <recommendedName>
        <fullName evidence="9">Threonylcarbamoyl-AMP synthase</fullName>
        <shortName evidence="9">TC-AMP synthase</shortName>
        <ecNumber evidence="9">2.7.7.87</ecNumber>
    </recommendedName>
    <alternativeName>
        <fullName evidence="9">L-threonylcarbamoyladenylate synthase</fullName>
    </alternativeName>
    <alternativeName>
        <fullName evidence="9">t(6)A37 threonylcarbamoyladenosine biosynthesis protein TsaC</fullName>
    </alternativeName>
    <alternativeName>
        <fullName evidence="9">tRNA threonylcarbamoyladenosine biosynthesis protein TsaC</fullName>
    </alternativeName>
</protein>
<dbReference type="SUPFAM" id="SSF55821">
    <property type="entry name" value="YrdC/RibB"/>
    <property type="match status" value="1"/>
</dbReference>
<evidence type="ECO:0000313" key="11">
    <source>
        <dbReference type="EMBL" id="MFC4820155.1"/>
    </source>
</evidence>
<dbReference type="Gene3D" id="3.90.870.10">
    <property type="entry name" value="DHBP synthase"/>
    <property type="match status" value="1"/>
</dbReference>
<name>A0ABV9QSZ9_9GAMM</name>
<reference evidence="12" key="1">
    <citation type="journal article" date="2019" name="Int. J. Syst. Evol. Microbiol.">
        <title>The Global Catalogue of Microorganisms (GCM) 10K type strain sequencing project: providing services to taxonomists for standard genome sequencing and annotation.</title>
        <authorList>
            <consortium name="The Broad Institute Genomics Platform"/>
            <consortium name="The Broad Institute Genome Sequencing Center for Infectious Disease"/>
            <person name="Wu L."/>
            <person name="Ma J."/>
        </authorList>
    </citation>
    <scope>NUCLEOTIDE SEQUENCE [LARGE SCALE GENOMIC DNA]</scope>
    <source>
        <strain evidence="12">CCUG 30340</strain>
    </source>
</reference>
<evidence type="ECO:0000256" key="4">
    <source>
        <dbReference type="ARBA" id="ARBA00022694"/>
    </source>
</evidence>
<keyword evidence="2 9" id="KW-0963">Cytoplasm</keyword>
<comment type="subcellular location">
    <subcellularLocation>
        <location evidence="1 9">Cytoplasm</location>
    </subcellularLocation>
</comment>
<dbReference type="HAMAP" id="MF_01852">
    <property type="entry name" value="TsaC"/>
    <property type="match status" value="1"/>
</dbReference>
<evidence type="ECO:0000256" key="2">
    <source>
        <dbReference type="ARBA" id="ARBA00022490"/>
    </source>
</evidence>
<evidence type="ECO:0000256" key="7">
    <source>
        <dbReference type="ARBA" id="ARBA00022840"/>
    </source>
</evidence>
<evidence type="ECO:0000256" key="5">
    <source>
        <dbReference type="ARBA" id="ARBA00022695"/>
    </source>
</evidence>
<dbReference type="InterPro" id="IPR050156">
    <property type="entry name" value="TC-AMP_synthase_SUA5"/>
</dbReference>
<proteinExistence type="inferred from homology"/>
<dbReference type="EC" id="2.7.7.87" evidence="9"/>
<evidence type="ECO:0000313" key="12">
    <source>
        <dbReference type="Proteomes" id="UP001595886"/>
    </source>
</evidence>
<keyword evidence="7 9" id="KW-0067">ATP-binding</keyword>
<keyword evidence="12" id="KW-1185">Reference proteome</keyword>
<dbReference type="PANTHER" id="PTHR17490:SF18">
    <property type="entry name" value="THREONYLCARBAMOYL-AMP SYNTHASE"/>
    <property type="match status" value="1"/>
</dbReference>
<dbReference type="Pfam" id="PF01300">
    <property type="entry name" value="Sua5_yciO_yrdC"/>
    <property type="match status" value="1"/>
</dbReference>
<gene>
    <name evidence="9" type="primary">tsaC</name>
    <name evidence="11" type="ORF">ACFO6Q_07460</name>
</gene>
<keyword evidence="6 9" id="KW-0547">Nucleotide-binding</keyword>
<dbReference type="RefSeq" id="WP_380019987.1">
    <property type="nucleotide sequence ID" value="NZ_JBHSHD010000006.1"/>
</dbReference>
<dbReference type="EMBL" id="JBHSHD010000006">
    <property type="protein sequence ID" value="MFC4820155.1"/>
    <property type="molecule type" value="Genomic_DNA"/>
</dbReference>
<feature type="domain" description="YrdC-like" evidence="10">
    <location>
        <begin position="27"/>
        <end position="209"/>
    </location>
</feature>
<dbReference type="PROSITE" id="PS51163">
    <property type="entry name" value="YRDC"/>
    <property type="match status" value="1"/>
</dbReference>
<organism evidence="11 12">
    <name type="scientific">Dokdonella ginsengisoli</name>
    <dbReference type="NCBI Taxonomy" id="363846"/>
    <lineage>
        <taxon>Bacteria</taxon>
        <taxon>Pseudomonadati</taxon>
        <taxon>Pseudomonadota</taxon>
        <taxon>Gammaproteobacteria</taxon>
        <taxon>Lysobacterales</taxon>
        <taxon>Rhodanobacteraceae</taxon>
        <taxon>Dokdonella</taxon>
    </lineage>
</organism>